<protein>
    <submittedName>
        <fullName evidence="1">Uncharacterized protein</fullName>
    </submittedName>
</protein>
<reference evidence="1 2" key="1">
    <citation type="submission" date="2014-07" db="EMBL/GenBank/DDBJ databases">
        <title>Genome Sequence of Rhodococcus opacus Strain R7, a Biodegrader of Mono- and Polycyclic Aromatic Hydrocarbons.</title>
        <authorList>
            <person name="Di Gennaro P."/>
            <person name="Zampolli J."/>
            <person name="Presti I."/>
            <person name="Cappelletti M."/>
            <person name="D'Ursi P."/>
            <person name="Orro A."/>
            <person name="Mezzelani A."/>
            <person name="Milanesi L."/>
        </authorList>
    </citation>
    <scope>NUCLEOTIDE SEQUENCE [LARGE SCALE GENOMIC DNA]</scope>
    <source>
        <strain evidence="1 2">R7</strain>
    </source>
</reference>
<name>A0A076ETN1_RHOOP</name>
<gene>
    <name evidence="1" type="ORF">EP51_34620</name>
</gene>
<dbReference type="AlphaFoldDB" id="A0A076ETN1"/>
<organism evidence="1 2">
    <name type="scientific">Rhodococcus opacus</name>
    <name type="common">Nocardia opaca</name>
    <dbReference type="NCBI Taxonomy" id="37919"/>
    <lineage>
        <taxon>Bacteria</taxon>
        <taxon>Bacillati</taxon>
        <taxon>Actinomycetota</taxon>
        <taxon>Actinomycetes</taxon>
        <taxon>Mycobacteriales</taxon>
        <taxon>Nocardiaceae</taxon>
        <taxon>Rhodococcus</taxon>
    </lineage>
</organism>
<dbReference type="RefSeq" id="WP_128641744.1">
    <property type="nucleotide sequence ID" value="NZ_CP008947.1"/>
</dbReference>
<accession>A0A076ETN1</accession>
<dbReference type="eggNOG" id="ENOG5031ZTG">
    <property type="taxonomic scope" value="Bacteria"/>
</dbReference>
<evidence type="ECO:0000313" key="1">
    <source>
        <dbReference type="EMBL" id="AII09500.1"/>
    </source>
</evidence>
<proteinExistence type="predicted"/>
<dbReference type="Proteomes" id="UP000028488">
    <property type="component" value="Chromosome"/>
</dbReference>
<sequence>MTFVSRFVPSCAAPAVTFVEGTFSTVASAAEGPVRVAVCAVTVPIEVAKTSFHILRLTEELLEEVVFLLRTMRPVVEAVSTTQQSDNFDTVFRTLEQIQQSADAIARTPIGVVRSVFAPARPSPEQVDHHPTIVDAEPPTPSGLVVRIASVTVTAPSITFGRPNR</sequence>
<dbReference type="EMBL" id="CP008947">
    <property type="protein sequence ID" value="AII09500.1"/>
    <property type="molecule type" value="Genomic_DNA"/>
</dbReference>
<evidence type="ECO:0000313" key="2">
    <source>
        <dbReference type="Proteomes" id="UP000028488"/>
    </source>
</evidence>